<evidence type="ECO:0000313" key="2">
    <source>
        <dbReference type="EMBL" id="UXP70925.1"/>
    </source>
</evidence>
<dbReference type="EMBL" id="OP056329">
    <property type="protein sequence ID" value="UXP70925.1"/>
    <property type="molecule type" value="Genomic_DNA"/>
</dbReference>
<evidence type="ECO:0008006" key="3">
    <source>
        <dbReference type="Google" id="ProtNLM"/>
    </source>
</evidence>
<organism evidence="2">
    <name type="scientific">uncultured Bdellovibrionales bacterium</name>
    <dbReference type="NCBI Taxonomy" id="395355"/>
    <lineage>
        <taxon>Bacteria</taxon>
        <taxon>Pseudomonadati</taxon>
        <taxon>Bdellovibrionota</taxon>
        <taxon>Bdellovibrionia</taxon>
        <taxon>Bdellovibrionales</taxon>
        <taxon>environmental samples</taxon>
    </lineage>
</organism>
<accession>A0A977T7N9</accession>
<feature type="region of interest" description="Disordered" evidence="1">
    <location>
        <begin position="233"/>
        <end position="260"/>
    </location>
</feature>
<dbReference type="AlphaFoldDB" id="A0A977T7N9"/>
<gene>
    <name evidence="2" type="ORF">tmp_000004</name>
</gene>
<feature type="compositionally biased region" description="Basic residues" evidence="1">
    <location>
        <begin position="248"/>
        <end position="260"/>
    </location>
</feature>
<evidence type="ECO:0000256" key="1">
    <source>
        <dbReference type="SAM" id="MobiDB-lite"/>
    </source>
</evidence>
<protein>
    <recommendedName>
        <fullName evidence="3">Peptidase MA-like domain-containing protein</fullName>
    </recommendedName>
</protein>
<name>A0A977T7N9_9BACT</name>
<sequence length="260" mass="30132">MILSFSKYHLFCSLFVFTIGFQSLAKNLSINQIQFMNAPESLTETALQEIVDNVQSFLEWDLRKITVYGYNDLGEFNRQHHLSFSVEAVFRRSDSSIHISPKIGSEDFRRVFSHELVHAVIFQKYKNAIPIWLEEGLANYVGKYRSPDYRWLNGKQWSDVTLMGHPASSVIDSKIYYFVSAGLIEMIASKCSLKDLLQLSVGAKLTTYLKTYCEISDLNSDFKKWVSLRAESPTTEKNGSGDVNAPWWKRKKEKQWWQKK</sequence>
<proteinExistence type="predicted"/>
<reference evidence="2" key="1">
    <citation type="journal article" date="2022" name="bioRxiv">
        <title>Energy transfer in ubiquitous rhodopsin pumps with xanthophyll antennas.</title>
        <authorList>
            <person name="Chazan A."/>
            <person name="Das I."/>
            <person name="Fujiwara T."/>
            <person name="Murakoshi S."/>
            <person name="Shihoya W."/>
            <person name="Rozenberg A."/>
            <person name="Molina-Marquez A."/>
            <person name="Larom S."/>
            <person name="Pushkarev A."/>
            <person name="Malakar P."/>
            <person name="Ruhman S."/>
            <person name="Hasegawa M."/>
            <person name="Tsukamoto Y."/>
            <person name="Ishizuka T."/>
            <person name="Konno M."/>
            <person name="Nagata T."/>
            <person name="Inoue K."/>
            <person name="Mizuno Y."/>
            <person name="Katayama K."/>
            <person name="Abe-Yoshizumi R."/>
            <person name="Kandori H."/>
            <person name="Leon R.M."/>
            <person name="Yoshizawa S."/>
            <person name="Sheves M."/>
            <person name="Nureki O."/>
            <person name="Beja O."/>
        </authorList>
    </citation>
    <scope>NUCLEOTIDE SEQUENCE</scope>
</reference>